<name>A0A7S3V183_9STRA</name>
<gene>
    <name evidence="1" type="ORF">ASTO00021_LOCUS14816</name>
</gene>
<organism evidence="1">
    <name type="scientific">Aplanochytrium stocchinoi</name>
    <dbReference type="NCBI Taxonomy" id="215587"/>
    <lineage>
        <taxon>Eukaryota</taxon>
        <taxon>Sar</taxon>
        <taxon>Stramenopiles</taxon>
        <taxon>Bigyra</taxon>
        <taxon>Labyrinthulomycetes</taxon>
        <taxon>Thraustochytrida</taxon>
        <taxon>Thraustochytriidae</taxon>
        <taxon>Aplanochytrium</taxon>
    </lineage>
</organism>
<dbReference type="EMBL" id="HBIN01019429">
    <property type="protein sequence ID" value="CAE0444777.1"/>
    <property type="molecule type" value="Transcribed_RNA"/>
</dbReference>
<evidence type="ECO:0008006" key="2">
    <source>
        <dbReference type="Google" id="ProtNLM"/>
    </source>
</evidence>
<proteinExistence type="predicted"/>
<accession>A0A7S3V183</accession>
<protein>
    <recommendedName>
        <fullName evidence="2">PPPDE domain-containing protein</fullName>
    </recommendedName>
</protein>
<reference evidence="1" key="1">
    <citation type="submission" date="2021-01" db="EMBL/GenBank/DDBJ databases">
        <authorList>
            <person name="Corre E."/>
            <person name="Pelletier E."/>
            <person name="Niang G."/>
            <person name="Scheremetjew M."/>
            <person name="Finn R."/>
            <person name="Kale V."/>
            <person name="Holt S."/>
            <person name="Cochrane G."/>
            <person name="Meng A."/>
            <person name="Brown T."/>
            <person name="Cohen L."/>
        </authorList>
    </citation>
    <scope>NUCLEOTIDE SEQUENCE</scope>
    <source>
        <strain evidence="1">GSBS06</strain>
    </source>
</reference>
<sequence>MESAGRDLSRANGWDDILDDADYDKVSVYGEEDDFVDVDDGLAEDIFEEAGTPSLDLTKTLDRQSSYTPVYGIKVDENETDMGGDSGGLIYYAKILKNGYKNKYICTKDGNLKARRPIPQVYQDDFFKSLTKTKEGNWVFNGRLNGWPAITRLELLSLEYHYTKKVAGQTAKLSKRFWRKSPGNKNDPVYPKPGYGFFKVEPKSIRAKLRAPAWSEVGYSKDNPGFVWHFARFREGGARVAHGENIISAVVGDAKKTGKPVPKAVRAHFFGHRYVKRRKELKDPIEFHTGVLIEWDHGKHCTVVELAYLYGSGGRSNWCEDKDEKRPQLYAAMPACLKSPWFSKRNEIRIVDVKPKNIEEFFIYLKKYEKKRFLKPDIKYSGDVRLSTNSLDWIVRYIINYNLRELRYNEKFHNCQSFAADFYGFLCAKNKVQPYAPLNVGYKEKRHMFLYKPEMFKKSNLQLSKSNSKLEVTNS</sequence>
<dbReference type="AlphaFoldDB" id="A0A7S3V183"/>
<evidence type="ECO:0000313" key="1">
    <source>
        <dbReference type="EMBL" id="CAE0444777.1"/>
    </source>
</evidence>